<keyword evidence="4" id="KW-1185">Reference proteome</keyword>
<sequence length="597" mass="67516">MDNSDFDFGIVYLIENAQQFWSELEDILHLPSDPTLSRLDSTLKRFVSFCASYHEQYLQTSMQLEHACELLLHSELFAFHSERMCDNIVDEVQKRTDPHLQLILYNILLFYGRKKTGFLRAHKRWQPLIPLLTDNILVDSDPGTQDARNGANASGLSWPRGIVIPIETRIRILSIRMLYEVCRVQKLSYDDLKIFKNSFIGYLFDLVEQTRDMEDETFNYSVIKLIVSLNEQFMVALLSANTPSKDKPGTEEKTGHENRVVSVLMRRLGSSRTFGENLIFMLNRAGRSPEDLCMQLLVLKLLYILFTTQGTSEYFYTNDLRVLVDVFLREVLDLDEDSESLRHTYLRVLHPLLTRTQLRSTPYKRSQIKLALESLVGNSTIRDINPTTKRLVERCLGGDWCVQLKKTTPIPSSPVSEFMREDGPEPAPKPDNCLLGPEPVKQKSLKSARSAENLRPQVDGRGGITIRKASTDSSNSLPNVAAASSNSPKHDRSDHMSPTQDLPRHPIRYDSMEMYETASSKTIRSEPDPDSLGNPPRAIPSPSGRRSAPPVPPPVKRRKPPAIPTHRSPRLNGVNGGGKNMTTIGPTITSSPLSQNF</sequence>
<name>A0A9P6HJH2_9AGAM</name>
<feature type="compositionally biased region" description="Polar residues" evidence="1">
    <location>
        <begin position="471"/>
        <end position="487"/>
    </location>
</feature>
<evidence type="ECO:0000259" key="2">
    <source>
        <dbReference type="Pfam" id="PF09431"/>
    </source>
</evidence>
<dbReference type="OrthoDB" id="445362at2759"/>
<dbReference type="AlphaFoldDB" id="A0A9P6HJH2"/>
<proteinExistence type="predicted"/>
<dbReference type="GO" id="GO:0071933">
    <property type="term" value="F:Arp2/3 complex binding"/>
    <property type="evidence" value="ECO:0007669"/>
    <property type="project" value="TreeGrafter"/>
</dbReference>
<evidence type="ECO:0000313" key="4">
    <source>
        <dbReference type="Proteomes" id="UP000736335"/>
    </source>
</evidence>
<dbReference type="Proteomes" id="UP000736335">
    <property type="component" value="Unassembled WGS sequence"/>
</dbReference>
<dbReference type="PANTHER" id="PTHR13357">
    <property type="entry name" value="SH3 ADAPTER PROTEIN SPIN90 NCK INTERACTING PROTEIN WITH SH3 DOMAIN"/>
    <property type="match status" value="1"/>
</dbReference>
<dbReference type="InterPro" id="IPR018556">
    <property type="entry name" value="SPIN90/Ldb17_LRD"/>
</dbReference>
<dbReference type="GO" id="GO:0030479">
    <property type="term" value="C:actin cortical patch"/>
    <property type="evidence" value="ECO:0007669"/>
    <property type="project" value="TreeGrafter"/>
</dbReference>
<gene>
    <name evidence="3" type="ORF">BJ322DRAFT_606215</name>
</gene>
<feature type="domain" description="SPIN90/Ldb17 leucine-rich" evidence="2">
    <location>
        <begin position="215"/>
        <end position="368"/>
    </location>
</feature>
<dbReference type="Pfam" id="PF09431">
    <property type="entry name" value="SPIN90_LRD"/>
    <property type="match status" value="1"/>
</dbReference>
<dbReference type="GO" id="GO:0000147">
    <property type="term" value="P:actin cortical patch assembly"/>
    <property type="evidence" value="ECO:0007669"/>
    <property type="project" value="TreeGrafter"/>
</dbReference>
<organism evidence="3 4">
    <name type="scientific">Thelephora terrestris</name>
    <dbReference type="NCBI Taxonomy" id="56493"/>
    <lineage>
        <taxon>Eukaryota</taxon>
        <taxon>Fungi</taxon>
        <taxon>Dikarya</taxon>
        <taxon>Basidiomycota</taxon>
        <taxon>Agaricomycotina</taxon>
        <taxon>Agaricomycetes</taxon>
        <taxon>Thelephorales</taxon>
        <taxon>Thelephoraceae</taxon>
        <taxon>Thelephora</taxon>
    </lineage>
</organism>
<dbReference type="InterPro" id="IPR030125">
    <property type="entry name" value="SPIN90/Ldb17"/>
</dbReference>
<feature type="compositionally biased region" description="Basic and acidic residues" evidence="1">
    <location>
        <begin position="502"/>
        <end position="511"/>
    </location>
</feature>
<dbReference type="GO" id="GO:0051666">
    <property type="term" value="P:actin cortical patch localization"/>
    <property type="evidence" value="ECO:0007669"/>
    <property type="project" value="TreeGrafter"/>
</dbReference>
<dbReference type="EMBL" id="WIUZ02000004">
    <property type="protein sequence ID" value="KAF9788112.1"/>
    <property type="molecule type" value="Genomic_DNA"/>
</dbReference>
<evidence type="ECO:0000256" key="1">
    <source>
        <dbReference type="SAM" id="MobiDB-lite"/>
    </source>
</evidence>
<dbReference type="GO" id="GO:0006897">
    <property type="term" value="P:endocytosis"/>
    <property type="evidence" value="ECO:0007669"/>
    <property type="project" value="TreeGrafter"/>
</dbReference>
<accession>A0A9P6HJH2</accession>
<feature type="compositionally biased region" description="Polar residues" evidence="1">
    <location>
        <begin position="580"/>
        <end position="597"/>
    </location>
</feature>
<reference evidence="3" key="1">
    <citation type="journal article" date="2020" name="Nat. Commun.">
        <title>Large-scale genome sequencing of mycorrhizal fungi provides insights into the early evolution of symbiotic traits.</title>
        <authorList>
            <person name="Miyauchi S."/>
            <person name="Kiss E."/>
            <person name="Kuo A."/>
            <person name="Drula E."/>
            <person name="Kohler A."/>
            <person name="Sanchez-Garcia M."/>
            <person name="Morin E."/>
            <person name="Andreopoulos B."/>
            <person name="Barry K.W."/>
            <person name="Bonito G."/>
            <person name="Buee M."/>
            <person name="Carver A."/>
            <person name="Chen C."/>
            <person name="Cichocki N."/>
            <person name="Clum A."/>
            <person name="Culley D."/>
            <person name="Crous P.W."/>
            <person name="Fauchery L."/>
            <person name="Girlanda M."/>
            <person name="Hayes R.D."/>
            <person name="Keri Z."/>
            <person name="LaButti K."/>
            <person name="Lipzen A."/>
            <person name="Lombard V."/>
            <person name="Magnuson J."/>
            <person name="Maillard F."/>
            <person name="Murat C."/>
            <person name="Nolan M."/>
            <person name="Ohm R.A."/>
            <person name="Pangilinan J."/>
            <person name="Pereira M.F."/>
            <person name="Perotto S."/>
            <person name="Peter M."/>
            <person name="Pfister S."/>
            <person name="Riley R."/>
            <person name="Sitrit Y."/>
            <person name="Stielow J.B."/>
            <person name="Szollosi G."/>
            <person name="Zifcakova L."/>
            <person name="Stursova M."/>
            <person name="Spatafora J.W."/>
            <person name="Tedersoo L."/>
            <person name="Vaario L.M."/>
            <person name="Yamada A."/>
            <person name="Yan M."/>
            <person name="Wang P."/>
            <person name="Xu J."/>
            <person name="Bruns T."/>
            <person name="Baldrian P."/>
            <person name="Vilgalys R."/>
            <person name="Dunand C."/>
            <person name="Henrissat B."/>
            <person name="Grigoriev I.V."/>
            <person name="Hibbett D."/>
            <person name="Nagy L.G."/>
            <person name="Martin F.M."/>
        </authorList>
    </citation>
    <scope>NUCLEOTIDE SEQUENCE</scope>
    <source>
        <strain evidence="3">UH-Tt-Lm1</strain>
    </source>
</reference>
<comment type="caution">
    <text evidence="3">The sequence shown here is derived from an EMBL/GenBank/DDBJ whole genome shotgun (WGS) entry which is preliminary data.</text>
</comment>
<reference evidence="3" key="2">
    <citation type="submission" date="2020-11" db="EMBL/GenBank/DDBJ databases">
        <authorList>
            <consortium name="DOE Joint Genome Institute"/>
            <person name="Kuo A."/>
            <person name="Miyauchi S."/>
            <person name="Kiss E."/>
            <person name="Drula E."/>
            <person name="Kohler A."/>
            <person name="Sanchez-Garcia M."/>
            <person name="Andreopoulos B."/>
            <person name="Barry K.W."/>
            <person name="Bonito G."/>
            <person name="Buee M."/>
            <person name="Carver A."/>
            <person name="Chen C."/>
            <person name="Cichocki N."/>
            <person name="Clum A."/>
            <person name="Culley D."/>
            <person name="Crous P.W."/>
            <person name="Fauchery L."/>
            <person name="Girlanda M."/>
            <person name="Hayes R."/>
            <person name="Keri Z."/>
            <person name="Labutti K."/>
            <person name="Lipzen A."/>
            <person name="Lombard V."/>
            <person name="Magnuson J."/>
            <person name="Maillard F."/>
            <person name="Morin E."/>
            <person name="Murat C."/>
            <person name="Nolan M."/>
            <person name="Ohm R."/>
            <person name="Pangilinan J."/>
            <person name="Pereira M."/>
            <person name="Perotto S."/>
            <person name="Peter M."/>
            <person name="Riley R."/>
            <person name="Sitrit Y."/>
            <person name="Stielow B."/>
            <person name="Szollosi G."/>
            <person name="Zifcakova L."/>
            <person name="Stursova M."/>
            <person name="Spatafora J.W."/>
            <person name="Tedersoo L."/>
            <person name="Vaario L.-M."/>
            <person name="Yamada A."/>
            <person name="Yan M."/>
            <person name="Wang P."/>
            <person name="Xu J."/>
            <person name="Bruns T."/>
            <person name="Baldrian P."/>
            <person name="Vilgalys R."/>
            <person name="Henrissat B."/>
            <person name="Grigoriev I.V."/>
            <person name="Hibbett D."/>
            <person name="Nagy L.G."/>
            <person name="Martin F.M."/>
        </authorList>
    </citation>
    <scope>NUCLEOTIDE SEQUENCE</scope>
    <source>
        <strain evidence="3">UH-Tt-Lm1</strain>
    </source>
</reference>
<dbReference type="PANTHER" id="PTHR13357:SF1">
    <property type="entry name" value="NCK-INTERACTING PROTEIN WITH SH3 DOMAIN"/>
    <property type="match status" value="1"/>
</dbReference>
<protein>
    <recommendedName>
        <fullName evidence="2">SPIN90/Ldb17 leucine-rich domain-containing protein</fullName>
    </recommendedName>
</protein>
<feature type="region of interest" description="Disordered" evidence="1">
    <location>
        <begin position="411"/>
        <end position="597"/>
    </location>
</feature>
<evidence type="ECO:0000313" key="3">
    <source>
        <dbReference type="EMBL" id="KAF9788112.1"/>
    </source>
</evidence>